<evidence type="ECO:0000256" key="1">
    <source>
        <dbReference type="ARBA" id="ARBA00009913"/>
    </source>
</evidence>
<name>A0ABS6EA45_9FIRM</name>
<dbReference type="InterPro" id="IPR025827">
    <property type="entry name" value="Zn_ribbon_recom_dom"/>
</dbReference>
<keyword evidence="2" id="KW-0175">Coiled coil</keyword>
<dbReference type="InterPro" id="IPR011109">
    <property type="entry name" value="DNA_bind_recombinase_dom"/>
</dbReference>
<dbReference type="RefSeq" id="WP_216521632.1">
    <property type="nucleotide sequence ID" value="NZ_JAHLPM010000019.1"/>
</dbReference>
<proteinExistence type="inferred from homology"/>
<dbReference type="Pfam" id="PF07508">
    <property type="entry name" value="Recombinase"/>
    <property type="match status" value="1"/>
</dbReference>
<evidence type="ECO:0000259" key="3">
    <source>
        <dbReference type="PROSITE" id="PS51737"/>
    </source>
</evidence>
<feature type="coiled-coil region" evidence="2">
    <location>
        <begin position="196"/>
        <end position="230"/>
    </location>
</feature>
<accession>A0ABS6EA45</accession>
<feature type="domain" description="Recombinase" evidence="3">
    <location>
        <begin position="6"/>
        <end position="103"/>
    </location>
</feature>
<gene>
    <name evidence="4" type="ORF">KQI42_17420</name>
</gene>
<reference evidence="4 5" key="1">
    <citation type="submission" date="2021-06" db="EMBL/GenBank/DDBJ databases">
        <authorList>
            <person name="Sun Q."/>
            <person name="Li D."/>
        </authorList>
    </citation>
    <scope>NUCLEOTIDE SEQUENCE [LARGE SCALE GENOMIC DNA]</scope>
    <source>
        <strain evidence="4 5">MSJ-40</strain>
    </source>
</reference>
<sequence>MQRHMPIGYRLVDGKIVIDSGKAEVVQKIFRDYLNGASLIAIAKELTTAGFPNANNKPSWNHGSVGRILENTKYLGDSMYPQIIDKGTFELVQQQRKSKNKKLARTPEINTRKNQSIFTSKLKCGECGEIYRKYIEHAGRPSEKSNWKCKRYVYQNRVHCRNLFLTGKDIENVFISATNKVLSRMWMLDKEKKRKPTKMTVEIKNIEERIKELEDEKRFSSKELAELIFKRAKAYYSISTIDDYDYKTKKMKEELLDKEPLTEFDEELFLNIVKEITIYKDGKIQVEYINGIIVEEEHEIRKGE</sequence>
<comment type="caution">
    <text evidence="4">The sequence shown here is derived from an EMBL/GenBank/DDBJ whole genome shotgun (WGS) entry which is preliminary data.</text>
</comment>
<dbReference type="Proteomes" id="UP000749471">
    <property type="component" value="Unassembled WGS sequence"/>
</dbReference>
<protein>
    <submittedName>
        <fullName evidence="4">Recombinase family protein</fullName>
    </submittedName>
</protein>
<dbReference type="Pfam" id="PF13408">
    <property type="entry name" value="Zn_ribbon_recom"/>
    <property type="match status" value="1"/>
</dbReference>
<dbReference type="EMBL" id="JAHLPM010000019">
    <property type="protein sequence ID" value="MBU5439799.1"/>
    <property type="molecule type" value="Genomic_DNA"/>
</dbReference>
<keyword evidence="5" id="KW-1185">Reference proteome</keyword>
<comment type="similarity">
    <text evidence="1">Belongs to the site-specific recombinase resolvase family.</text>
</comment>
<dbReference type="PANTHER" id="PTHR30461">
    <property type="entry name" value="DNA-INVERTASE FROM LAMBDOID PROPHAGE"/>
    <property type="match status" value="1"/>
</dbReference>
<evidence type="ECO:0000256" key="2">
    <source>
        <dbReference type="SAM" id="Coils"/>
    </source>
</evidence>
<dbReference type="PROSITE" id="PS51737">
    <property type="entry name" value="RECOMBINASE_DNA_BIND"/>
    <property type="match status" value="1"/>
</dbReference>
<dbReference type="InterPro" id="IPR050639">
    <property type="entry name" value="SSR_resolvase"/>
</dbReference>
<dbReference type="PANTHER" id="PTHR30461:SF26">
    <property type="entry name" value="RESOLVASE HOMOLOG YNEB"/>
    <property type="match status" value="1"/>
</dbReference>
<evidence type="ECO:0000313" key="4">
    <source>
        <dbReference type="EMBL" id="MBU5439799.1"/>
    </source>
</evidence>
<organism evidence="4 5">
    <name type="scientific">Tissierella simiarum</name>
    <dbReference type="NCBI Taxonomy" id="2841534"/>
    <lineage>
        <taxon>Bacteria</taxon>
        <taxon>Bacillati</taxon>
        <taxon>Bacillota</taxon>
        <taxon>Tissierellia</taxon>
        <taxon>Tissierellales</taxon>
        <taxon>Tissierellaceae</taxon>
        <taxon>Tissierella</taxon>
    </lineage>
</organism>
<evidence type="ECO:0000313" key="5">
    <source>
        <dbReference type="Proteomes" id="UP000749471"/>
    </source>
</evidence>